<keyword evidence="3 18" id="KW-0812">Transmembrane</keyword>
<evidence type="ECO:0000313" key="23">
    <source>
        <dbReference type="Proteomes" id="UP000694422"/>
    </source>
</evidence>
<dbReference type="InterPro" id="IPR036734">
    <property type="entry name" value="Neur_chan_lig-bd_sf"/>
</dbReference>
<evidence type="ECO:0000256" key="8">
    <source>
        <dbReference type="ARBA" id="ARBA00023136"/>
    </source>
</evidence>
<dbReference type="FunFam" id="2.70.170.10:FF:000074">
    <property type="entry name" value="Uncharacterized protein"/>
    <property type="match status" value="1"/>
</dbReference>
<evidence type="ECO:0000256" key="19">
    <source>
        <dbReference type="SAM" id="SignalP"/>
    </source>
</evidence>
<evidence type="ECO:0000259" key="20">
    <source>
        <dbReference type="Pfam" id="PF02931"/>
    </source>
</evidence>
<evidence type="ECO:0000256" key="16">
    <source>
        <dbReference type="ARBA" id="ARBA00031054"/>
    </source>
</evidence>
<keyword evidence="4 19" id="KW-0732">Signal</keyword>
<organism evidence="22 23">
    <name type="scientific">Spermophilus dauricus</name>
    <name type="common">Daurian ground squirrel</name>
    <dbReference type="NCBI Taxonomy" id="99837"/>
    <lineage>
        <taxon>Eukaryota</taxon>
        <taxon>Metazoa</taxon>
        <taxon>Chordata</taxon>
        <taxon>Craniata</taxon>
        <taxon>Vertebrata</taxon>
        <taxon>Euteleostomi</taxon>
        <taxon>Mammalia</taxon>
        <taxon>Eutheria</taxon>
        <taxon>Euarchontoglires</taxon>
        <taxon>Glires</taxon>
        <taxon>Rodentia</taxon>
        <taxon>Sciuromorpha</taxon>
        <taxon>Sciuridae</taxon>
        <taxon>Xerinae</taxon>
        <taxon>Marmotini</taxon>
        <taxon>Spermophilus</taxon>
    </lineage>
</organism>
<dbReference type="InterPro" id="IPR008057">
    <property type="entry name" value="GABAAa_rho_rcpt"/>
</dbReference>
<evidence type="ECO:0000259" key="21">
    <source>
        <dbReference type="Pfam" id="PF02932"/>
    </source>
</evidence>
<reference evidence="22" key="1">
    <citation type="submission" date="2025-08" db="UniProtKB">
        <authorList>
            <consortium name="Ensembl"/>
        </authorList>
    </citation>
    <scope>IDENTIFICATION</scope>
</reference>
<dbReference type="Gene3D" id="2.70.170.10">
    <property type="entry name" value="Neurotransmitter-gated ion-channel ligand-binding domain"/>
    <property type="match status" value="1"/>
</dbReference>
<evidence type="ECO:0000256" key="1">
    <source>
        <dbReference type="ARBA" id="ARBA00022448"/>
    </source>
</evidence>
<evidence type="ECO:0000256" key="2">
    <source>
        <dbReference type="ARBA" id="ARBA00022475"/>
    </source>
</evidence>
<keyword evidence="12" id="KW-0868">Chloride</keyword>
<keyword evidence="10" id="KW-0869">Chloride channel</keyword>
<dbReference type="Pfam" id="PF02931">
    <property type="entry name" value="Neur_chan_LBD"/>
    <property type="match status" value="1"/>
</dbReference>
<evidence type="ECO:0000256" key="15">
    <source>
        <dbReference type="ARBA" id="ARBA00024167"/>
    </source>
</evidence>
<feature type="chain" id="PRO_5034043187" description="GABA(C) receptor" evidence="19">
    <location>
        <begin position="22"/>
        <end position="461"/>
    </location>
</feature>
<keyword evidence="8 18" id="KW-0472">Membrane</keyword>
<dbReference type="PROSITE" id="PS00236">
    <property type="entry name" value="NEUROTR_ION_CHANNEL"/>
    <property type="match status" value="1"/>
</dbReference>
<dbReference type="Proteomes" id="UP000694422">
    <property type="component" value="Unplaced"/>
</dbReference>
<dbReference type="GO" id="GO:0034707">
    <property type="term" value="C:chloride channel complex"/>
    <property type="evidence" value="ECO:0007669"/>
    <property type="project" value="UniProtKB-KW"/>
</dbReference>
<dbReference type="PRINTS" id="PR01670">
    <property type="entry name" value="GABAARRHO"/>
</dbReference>
<evidence type="ECO:0000313" key="22">
    <source>
        <dbReference type="Ensembl" id="ENSSDAP00000013033.1"/>
    </source>
</evidence>
<keyword evidence="5 18" id="KW-1133">Transmembrane helix</keyword>
<dbReference type="AlphaFoldDB" id="A0A8C9UPM0"/>
<evidence type="ECO:0000256" key="13">
    <source>
        <dbReference type="ARBA" id="ARBA00023257"/>
    </source>
</evidence>
<dbReference type="GO" id="GO:0005230">
    <property type="term" value="F:extracellular ligand-gated monoatomic ion channel activity"/>
    <property type="evidence" value="ECO:0007669"/>
    <property type="project" value="InterPro"/>
</dbReference>
<sequence>MLAVQNMKFGIFLLWWGWVLATESRVHWPGREVHEMILGNEGVQSKLGSPILKRSPDITKSPLTKSEQLLRIDDHDFSMRPGFGGPAIPVGVDVQVESLDSISEVDMVSASLTRNVSKDIHRDLNSQLPWKVVFDFSLQIKSWQRPFLFALSFCICLLQALKTGCLSFVSRVTVTAMCNMDFSRFPLDTQTCSLEIESYAYTEDDLMLYWKKGNDSLKTDERISLSQFLIQEFHTTTKLAFYSSTGWYNRLYINFTLRRHIFFFLLQTYFPATLMVMLSWVSFWIDRRAVPARVPLGITTVLTMSTIITGVNASMPRVSYIKAVDIYLWVSFVFVFLSVLEYAAVNYLTTVQERKERKLKLREKLPCACGLPQSRAVMLDGSYSDGEVNDLGNYMPENGEKPDRMMVQLTLASERSSPQRKSPRSSYVSMKINTHAIDKYSRIIFPAAYILFNLIYWPIFS</sequence>
<name>A0A8C9UPM0_SPEDA</name>
<evidence type="ECO:0000256" key="5">
    <source>
        <dbReference type="ARBA" id="ARBA00022989"/>
    </source>
</evidence>
<feature type="domain" description="Neurotransmitter-gated ion-channel transmembrane" evidence="21">
    <location>
        <begin position="268"/>
        <end position="457"/>
    </location>
</feature>
<dbReference type="CDD" id="cd19059">
    <property type="entry name" value="LGIC_TM_GABAAR_rho"/>
    <property type="match status" value="1"/>
</dbReference>
<keyword evidence="11" id="KW-0325">Glycoprotein</keyword>
<dbReference type="InterPro" id="IPR006028">
    <property type="entry name" value="GABAA/Glycine_rcpt"/>
</dbReference>
<dbReference type="InterPro" id="IPR036719">
    <property type="entry name" value="Neuro-gated_channel_TM_sf"/>
</dbReference>
<dbReference type="SUPFAM" id="SSF63712">
    <property type="entry name" value="Nicotinic receptor ligand binding domain-like"/>
    <property type="match status" value="1"/>
</dbReference>
<dbReference type="InterPro" id="IPR038050">
    <property type="entry name" value="Neuro_actylchol_rec"/>
</dbReference>
<reference evidence="22" key="2">
    <citation type="submission" date="2025-09" db="UniProtKB">
        <authorList>
            <consortium name="Ensembl"/>
        </authorList>
    </citation>
    <scope>IDENTIFICATION</scope>
</reference>
<dbReference type="Ensembl" id="ENSSDAT00000014751.1">
    <property type="protein sequence ID" value="ENSSDAP00000013033.1"/>
    <property type="gene ID" value="ENSSDAG00000011736.1"/>
</dbReference>
<dbReference type="FunFam" id="1.20.58.390:FF:000005">
    <property type="entry name" value="Putative gamma-aminobutyric acid receptor subunit rho-2-like"/>
    <property type="match status" value="1"/>
</dbReference>
<feature type="transmembrane region" description="Helical" evidence="18">
    <location>
        <begin position="296"/>
        <end position="314"/>
    </location>
</feature>
<feature type="signal peptide" evidence="19">
    <location>
        <begin position="1"/>
        <end position="21"/>
    </location>
</feature>
<dbReference type="InterPro" id="IPR018000">
    <property type="entry name" value="Neurotransmitter_ion_chnl_CS"/>
</dbReference>
<dbReference type="GO" id="GO:0045211">
    <property type="term" value="C:postsynaptic membrane"/>
    <property type="evidence" value="ECO:0007669"/>
    <property type="project" value="UniProtKB-SubCell"/>
</dbReference>
<evidence type="ECO:0000256" key="17">
    <source>
        <dbReference type="ARBA" id="ARBA00034104"/>
    </source>
</evidence>
<feature type="transmembrane region" description="Helical" evidence="18">
    <location>
        <begin position="326"/>
        <end position="348"/>
    </location>
</feature>
<keyword evidence="9" id="KW-1015">Disulfide bond</keyword>
<dbReference type="Gene3D" id="1.20.58.390">
    <property type="entry name" value="Neurotransmitter-gated ion-channel transmembrane domain"/>
    <property type="match status" value="1"/>
</dbReference>
<proteinExistence type="predicted"/>
<evidence type="ECO:0000256" key="4">
    <source>
        <dbReference type="ARBA" id="ARBA00022729"/>
    </source>
</evidence>
<protein>
    <recommendedName>
        <fullName evidence="16">GABA(C) receptor</fullName>
    </recommendedName>
</protein>
<dbReference type="InterPro" id="IPR006029">
    <property type="entry name" value="Neurotrans-gated_channel_TM"/>
</dbReference>
<dbReference type="PANTHER" id="PTHR18945">
    <property type="entry name" value="NEUROTRANSMITTER GATED ION CHANNEL"/>
    <property type="match status" value="1"/>
</dbReference>
<feature type="domain" description="Neurotransmitter-gated ion-channel ligand-binding" evidence="20">
    <location>
        <begin position="159"/>
        <end position="260"/>
    </location>
</feature>
<evidence type="ECO:0000256" key="6">
    <source>
        <dbReference type="ARBA" id="ARBA00023018"/>
    </source>
</evidence>
<keyword evidence="23" id="KW-1185">Reference proteome</keyword>
<keyword evidence="14" id="KW-0407">Ion channel</keyword>
<evidence type="ECO:0000256" key="11">
    <source>
        <dbReference type="ARBA" id="ARBA00023180"/>
    </source>
</evidence>
<accession>A0A8C9UPM0</accession>
<dbReference type="PRINTS" id="PR00253">
    <property type="entry name" value="GABAARECEPTR"/>
</dbReference>
<dbReference type="GO" id="GO:0005254">
    <property type="term" value="F:chloride channel activity"/>
    <property type="evidence" value="ECO:0007669"/>
    <property type="project" value="UniProtKB-KW"/>
</dbReference>
<keyword evidence="2" id="KW-1003">Cell membrane</keyword>
<keyword evidence="6" id="KW-0770">Synapse</keyword>
<dbReference type="PRINTS" id="PR01671">
    <property type="entry name" value="GABAARRHO1"/>
</dbReference>
<evidence type="ECO:0000256" key="12">
    <source>
        <dbReference type="ARBA" id="ARBA00023214"/>
    </source>
</evidence>
<dbReference type="GO" id="GO:0004890">
    <property type="term" value="F:GABA-A receptor activity"/>
    <property type="evidence" value="ECO:0007669"/>
    <property type="project" value="InterPro"/>
</dbReference>
<dbReference type="InterPro" id="IPR006201">
    <property type="entry name" value="Neur_channel"/>
</dbReference>
<dbReference type="Pfam" id="PF02932">
    <property type="entry name" value="Neur_chan_memb"/>
    <property type="match status" value="1"/>
</dbReference>
<feature type="transmembrane region" description="Helical" evidence="18">
    <location>
        <begin position="440"/>
        <end position="459"/>
    </location>
</feature>
<comment type="catalytic activity">
    <reaction evidence="15">
        <text>chloride(in) = chloride(out)</text>
        <dbReference type="Rhea" id="RHEA:29823"/>
        <dbReference type="ChEBI" id="CHEBI:17996"/>
    </reaction>
</comment>
<evidence type="ECO:0000256" key="18">
    <source>
        <dbReference type="SAM" id="Phobius"/>
    </source>
</evidence>
<keyword evidence="7" id="KW-0406">Ion transport</keyword>
<evidence type="ECO:0000256" key="10">
    <source>
        <dbReference type="ARBA" id="ARBA00023173"/>
    </source>
</evidence>
<evidence type="ECO:0000256" key="7">
    <source>
        <dbReference type="ARBA" id="ARBA00023065"/>
    </source>
</evidence>
<keyword evidence="1" id="KW-0813">Transport</keyword>
<evidence type="ECO:0000256" key="9">
    <source>
        <dbReference type="ARBA" id="ARBA00023157"/>
    </source>
</evidence>
<feature type="transmembrane region" description="Helical" evidence="18">
    <location>
        <begin position="261"/>
        <end position="284"/>
    </location>
</feature>
<dbReference type="InterPro" id="IPR006202">
    <property type="entry name" value="Neur_chan_lig-bd"/>
</dbReference>
<dbReference type="SUPFAM" id="SSF90112">
    <property type="entry name" value="Neurotransmitter-gated ion-channel transmembrane pore"/>
    <property type="match status" value="1"/>
</dbReference>
<comment type="subcellular location">
    <subcellularLocation>
        <location evidence="17">Postsynaptic cell membrane</location>
        <topology evidence="17">Multi-pass membrane protein</topology>
    </subcellularLocation>
</comment>
<keyword evidence="13" id="KW-0628">Postsynaptic cell membrane</keyword>
<evidence type="ECO:0000256" key="3">
    <source>
        <dbReference type="ARBA" id="ARBA00022692"/>
    </source>
</evidence>
<evidence type="ECO:0000256" key="14">
    <source>
        <dbReference type="ARBA" id="ARBA00023303"/>
    </source>
</evidence>
<dbReference type="InterPro" id="IPR008058">
    <property type="entry name" value="GABAAa_rho1_rcpt"/>
</dbReference>